<comment type="caution">
    <text evidence="1">The sequence shown here is derived from an EMBL/GenBank/DDBJ whole genome shotgun (WGS) entry which is preliminary data.</text>
</comment>
<proteinExistence type="predicted"/>
<gene>
    <name evidence="1" type="ORF">HNY73_020950</name>
</gene>
<accession>A0A8T0E9S2</accession>
<evidence type="ECO:0000313" key="2">
    <source>
        <dbReference type="Proteomes" id="UP000807504"/>
    </source>
</evidence>
<keyword evidence="2" id="KW-1185">Reference proteome</keyword>
<name>A0A8T0E9S2_ARGBR</name>
<dbReference type="AlphaFoldDB" id="A0A8T0E9S2"/>
<reference evidence="1" key="2">
    <citation type="submission" date="2020-06" db="EMBL/GenBank/DDBJ databases">
        <authorList>
            <person name="Sheffer M."/>
        </authorList>
    </citation>
    <scope>NUCLEOTIDE SEQUENCE</scope>
</reference>
<reference evidence="1" key="1">
    <citation type="journal article" date="2020" name="bioRxiv">
        <title>Chromosome-level reference genome of the European wasp spider Argiope bruennichi: a resource for studies on range expansion and evolutionary adaptation.</title>
        <authorList>
            <person name="Sheffer M.M."/>
            <person name="Hoppe A."/>
            <person name="Krehenwinkel H."/>
            <person name="Uhl G."/>
            <person name="Kuss A.W."/>
            <person name="Jensen L."/>
            <person name="Jensen C."/>
            <person name="Gillespie R.G."/>
            <person name="Hoff K.J."/>
            <person name="Prost S."/>
        </authorList>
    </citation>
    <scope>NUCLEOTIDE SEQUENCE</scope>
</reference>
<dbReference type="EMBL" id="JABXBU010002230">
    <property type="protein sequence ID" value="KAF8768096.1"/>
    <property type="molecule type" value="Genomic_DNA"/>
</dbReference>
<organism evidence="1 2">
    <name type="scientific">Argiope bruennichi</name>
    <name type="common">Wasp spider</name>
    <name type="synonym">Aranea bruennichi</name>
    <dbReference type="NCBI Taxonomy" id="94029"/>
    <lineage>
        <taxon>Eukaryota</taxon>
        <taxon>Metazoa</taxon>
        <taxon>Ecdysozoa</taxon>
        <taxon>Arthropoda</taxon>
        <taxon>Chelicerata</taxon>
        <taxon>Arachnida</taxon>
        <taxon>Araneae</taxon>
        <taxon>Araneomorphae</taxon>
        <taxon>Entelegynae</taxon>
        <taxon>Araneoidea</taxon>
        <taxon>Araneidae</taxon>
        <taxon>Argiope</taxon>
    </lineage>
</organism>
<protein>
    <submittedName>
        <fullName evidence="1">Uncharacterized protein</fullName>
    </submittedName>
</protein>
<evidence type="ECO:0000313" key="1">
    <source>
        <dbReference type="EMBL" id="KAF8768096.1"/>
    </source>
</evidence>
<dbReference type="Proteomes" id="UP000807504">
    <property type="component" value="Unassembled WGS sequence"/>
</dbReference>
<sequence>MVLLTPCSIAAGVYHKRQKVETISLVQMTHQSRCWFKEVPHYGGGGDVKRTPLKKKNSPIHGPQSTLCHHKDCSPTEQCRLQEVPVYDWKTLQNSTGVCEKRERGGLLQISSHGVGGKLPEKAQVCVAHLRPTQKGASRWFAPVARPASSERPMRDELASAGIYYNANLQLRVKYHMSDLQQSSSLCCYYVHKSRAKNIQT</sequence>